<feature type="repeat" description="WD" evidence="6">
    <location>
        <begin position="259"/>
        <end position="293"/>
    </location>
</feature>
<dbReference type="OrthoDB" id="431715at2759"/>
<dbReference type="PRINTS" id="PR00320">
    <property type="entry name" value="GPROTEINBRPT"/>
</dbReference>
<reference evidence="8 9" key="1">
    <citation type="submission" date="2016-07" db="EMBL/GenBank/DDBJ databases">
        <title>Pervasive Adenine N6-methylation of Active Genes in Fungi.</title>
        <authorList>
            <consortium name="DOE Joint Genome Institute"/>
            <person name="Mondo S.J."/>
            <person name="Dannebaum R.O."/>
            <person name="Kuo R.C."/>
            <person name="Labutti K."/>
            <person name="Haridas S."/>
            <person name="Kuo A."/>
            <person name="Salamov A."/>
            <person name="Ahrendt S.R."/>
            <person name="Lipzen A."/>
            <person name="Sullivan W."/>
            <person name="Andreopoulos W.B."/>
            <person name="Clum A."/>
            <person name="Lindquist E."/>
            <person name="Daum C."/>
            <person name="Ramamoorthy G.K."/>
            <person name="Gryganskyi A."/>
            <person name="Culley D."/>
            <person name="Magnuson J.K."/>
            <person name="James T.Y."/>
            <person name="O'Malley M.A."/>
            <person name="Stajich J.E."/>
            <person name="Spatafora J.W."/>
            <person name="Visel A."/>
            <person name="Grigoriev I.V."/>
        </authorList>
    </citation>
    <scope>NUCLEOTIDE SEQUENCE [LARGE SCALE GENOMIC DNA]</scope>
    <source>
        <strain evidence="8 9">CBS 115471</strain>
    </source>
</reference>
<dbReference type="GO" id="GO:0045943">
    <property type="term" value="P:positive regulation of transcription by RNA polymerase I"/>
    <property type="evidence" value="ECO:0007669"/>
    <property type="project" value="TreeGrafter"/>
</dbReference>
<evidence type="ECO:0000313" key="9">
    <source>
        <dbReference type="Proteomes" id="UP000193144"/>
    </source>
</evidence>
<evidence type="ECO:0000256" key="2">
    <source>
        <dbReference type="ARBA" id="ARBA00022552"/>
    </source>
</evidence>
<keyword evidence="4" id="KW-0677">Repeat</keyword>
<comment type="caution">
    <text evidence="8">The sequence shown here is derived from an EMBL/GenBank/DDBJ whole genome shotgun (WGS) entry which is preliminary data.</text>
</comment>
<dbReference type="InterPro" id="IPR019775">
    <property type="entry name" value="WD40_repeat_CS"/>
</dbReference>
<dbReference type="InterPro" id="IPR020472">
    <property type="entry name" value="WD40_PAC1"/>
</dbReference>
<dbReference type="GO" id="GO:0006364">
    <property type="term" value="P:rRNA processing"/>
    <property type="evidence" value="ECO:0007669"/>
    <property type="project" value="UniProtKB-KW"/>
</dbReference>
<feature type="repeat" description="WD" evidence="6">
    <location>
        <begin position="175"/>
        <end position="217"/>
    </location>
</feature>
<dbReference type="GO" id="GO:0005730">
    <property type="term" value="C:nucleolus"/>
    <property type="evidence" value="ECO:0007669"/>
    <property type="project" value="UniProtKB-SubCell"/>
</dbReference>
<organism evidence="8 9">
    <name type="scientific">Clohesyomyces aquaticus</name>
    <dbReference type="NCBI Taxonomy" id="1231657"/>
    <lineage>
        <taxon>Eukaryota</taxon>
        <taxon>Fungi</taxon>
        <taxon>Dikarya</taxon>
        <taxon>Ascomycota</taxon>
        <taxon>Pezizomycotina</taxon>
        <taxon>Dothideomycetes</taxon>
        <taxon>Pleosporomycetidae</taxon>
        <taxon>Pleosporales</taxon>
        <taxon>Lindgomycetaceae</taxon>
        <taxon>Clohesyomyces</taxon>
    </lineage>
</organism>
<keyword evidence="3 6" id="KW-0853">WD repeat</keyword>
<dbReference type="InterPro" id="IPR001680">
    <property type="entry name" value="WD40_rpt"/>
</dbReference>
<dbReference type="Proteomes" id="UP000193144">
    <property type="component" value="Unassembled WGS sequence"/>
</dbReference>
<feature type="domain" description="U3 small nucleolar RNA-associated protein 15 C-terminal" evidence="7">
    <location>
        <begin position="392"/>
        <end position="540"/>
    </location>
</feature>
<dbReference type="PROSITE" id="PS00678">
    <property type="entry name" value="WD_REPEATS_1"/>
    <property type="match status" value="1"/>
</dbReference>
<dbReference type="Pfam" id="PF09384">
    <property type="entry name" value="UTP15_C"/>
    <property type="match status" value="1"/>
</dbReference>
<evidence type="ECO:0000256" key="1">
    <source>
        <dbReference type="ARBA" id="ARBA00004604"/>
    </source>
</evidence>
<evidence type="ECO:0000256" key="5">
    <source>
        <dbReference type="ARBA" id="ARBA00023242"/>
    </source>
</evidence>
<feature type="repeat" description="WD" evidence="6">
    <location>
        <begin position="132"/>
        <end position="174"/>
    </location>
</feature>
<dbReference type="STRING" id="1231657.A0A1Y1YN94"/>
<evidence type="ECO:0000256" key="3">
    <source>
        <dbReference type="ARBA" id="ARBA00022574"/>
    </source>
</evidence>
<dbReference type="CDD" id="cd00200">
    <property type="entry name" value="WD40"/>
    <property type="match status" value="1"/>
</dbReference>
<gene>
    <name evidence="8" type="ORF">BCR34DRAFT_495345</name>
</gene>
<evidence type="ECO:0000256" key="4">
    <source>
        <dbReference type="ARBA" id="ARBA00022737"/>
    </source>
</evidence>
<dbReference type="PROSITE" id="PS50082">
    <property type="entry name" value="WD_REPEATS_2"/>
    <property type="match status" value="3"/>
</dbReference>
<name>A0A1Y1YN94_9PLEO</name>
<dbReference type="InterPro" id="IPR036322">
    <property type="entry name" value="WD40_repeat_dom_sf"/>
</dbReference>
<dbReference type="Gene3D" id="2.130.10.10">
    <property type="entry name" value="YVTN repeat-like/Quinoprotein amine dehydrogenase"/>
    <property type="match status" value="2"/>
</dbReference>
<dbReference type="SUPFAM" id="SSF50978">
    <property type="entry name" value="WD40 repeat-like"/>
    <property type="match status" value="1"/>
</dbReference>
<dbReference type="SMART" id="SM00320">
    <property type="entry name" value="WD40"/>
    <property type="match status" value="6"/>
</dbReference>
<dbReference type="AlphaFoldDB" id="A0A1Y1YN94"/>
<proteinExistence type="predicted"/>
<dbReference type="EMBL" id="MCFA01000197">
    <property type="protein sequence ID" value="ORX99487.1"/>
    <property type="molecule type" value="Genomic_DNA"/>
</dbReference>
<keyword evidence="5" id="KW-0539">Nucleus</keyword>
<dbReference type="PROSITE" id="PS50294">
    <property type="entry name" value="WD_REPEATS_REGION"/>
    <property type="match status" value="3"/>
</dbReference>
<dbReference type="InterPro" id="IPR018983">
    <property type="entry name" value="U3_snoRNA-assocProt_15_C"/>
</dbReference>
<dbReference type="PANTHER" id="PTHR19924:SF26">
    <property type="entry name" value="U3 SMALL NUCLEOLAR RNA-ASSOCIATED PROTEIN 15 HOMOLOG"/>
    <property type="match status" value="1"/>
</dbReference>
<accession>A0A1Y1YN94</accession>
<evidence type="ECO:0000256" key="6">
    <source>
        <dbReference type="PROSITE-ProRule" id="PRU00221"/>
    </source>
</evidence>
<dbReference type="PANTHER" id="PTHR19924">
    <property type="entry name" value="UTP15 U3 SMALL NUCLEOLAR RNA-ASSOCIATED PROTEIN 15 FAMILY MEMBER"/>
    <property type="match status" value="1"/>
</dbReference>
<evidence type="ECO:0000259" key="7">
    <source>
        <dbReference type="Pfam" id="PF09384"/>
    </source>
</evidence>
<comment type="subcellular location">
    <subcellularLocation>
        <location evidence="1">Nucleus</location>
        <location evidence="1">Nucleolus</location>
    </subcellularLocation>
</comment>
<dbReference type="Pfam" id="PF00400">
    <property type="entry name" value="WD40"/>
    <property type="match status" value="3"/>
</dbReference>
<keyword evidence="9" id="KW-1185">Reference proteome</keyword>
<dbReference type="InterPro" id="IPR015943">
    <property type="entry name" value="WD40/YVTN_repeat-like_dom_sf"/>
</dbReference>
<keyword evidence="2" id="KW-0698">rRNA processing</keyword>
<evidence type="ECO:0000313" key="8">
    <source>
        <dbReference type="EMBL" id="ORX99487.1"/>
    </source>
</evidence>
<sequence>MAAEVQPLLPVKLATGPATLTAEQKYWNSFSTPLLLDPSSHSSPITHISFPPPPPNNLTVSASDLFAVTSGSRIQLLSSRTRKVVKTISRFNVDDVARSGNIRRDGRIVVAGGDSGAIQAFDVNSRAILKTWKEHNQPVWTTEWSPSALTELMSCSDDRTVRLWDLPSDKSTLTFNGHQDYVRCGTFMPAQSGLLVSGSYDQTVRLWDSRAGGKAVMCFKHAAAIEAVLPMPSGTAIIAASDNQISVLDIVAAKPIHLLRNHQKAVTSLSLAGNGERLLSGALDGHVKVFETRGWNVVAGLKYPSPILSLAVIPSSSASNSSHKEDKHIAVGMQSGTLSLRTHLSGTQKALAREREKEMKALMDGKIDEYDAANKKRKRGKGHEKRIRGKDFAGEGADIVIEGNARGKGDSNLPWGHALRWGQYAKALDLVLESKDSTTHTSTTTVLLSLRHRSALRTALANRDELSLQPILRWLISAVPDPRITRLTTDVALLVLDLYADQLGRSEEIDVLFHRLAERVKVVVEASQTAWSVLGMCDLLVAGVGAGTGMAGGAEGKET</sequence>
<protein>
    <submittedName>
        <fullName evidence="8">U3 small nucleolar RNA-associated protein-like protein 15</fullName>
    </submittedName>
</protein>